<evidence type="ECO:0000256" key="1">
    <source>
        <dbReference type="SAM" id="Phobius"/>
    </source>
</evidence>
<protein>
    <submittedName>
        <fullName evidence="2">Uncharacterized protein</fullName>
    </submittedName>
</protein>
<comment type="caution">
    <text evidence="2">The sequence shown here is derived from an EMBL/GenBank/DDBJ whole genome shotgun (WGS) entry which is preliminary data.</text>
</comment>
<dbReference type="AlphaFoldDB" id="A0A326RJZ8"/>
<evidence type="ECO:0000313" key="3">
    <source>
        <dbReference type="Proteomes" id="UP000248917"/>
    </source>
</evidence>
<feature type="transmembrane region" description="Helical" evidence="1">
    <location>
        <begin position="36"/>
        <end position="54"/>
    </location>
</feature>
<dbReference type="EMBL" id="QKTX01000018">
    <property type="protein sequence ID" value="PZV78098.1"/>
    <property type="molecule type" value="Genomic_DNA"/>
</dbReference>
<keyword evidence="1" id="KW-1133">Transmembrane helix</keyword>
<organism evidence="2 3">
    <name type="scientific">Algoriphagus aquaeductus</name>
    <dbReference type="NCBI Taxonomy" id="475299"/>
    <lineage>
        <taxon>Bacteria</taxon>
        <taxon>Pseudomonadati</taxon>
        <taxon>Bacteroidota</taxon>
        <taxon>Cytophagia</taxon>
        <taxon>Cytophagales</taxon>
        <taxon>Cyclobacteriaceae</taxon>
        <taxon>Algoriphagus</taxon>
    </lineage>
</organism>
<accession>A0A326RJZ8</accession>
<name>A0A326RJZ8_9BACT</name>
<proteinExistence type="predicted"/>
<keyword evidence="1" id="KW-0472">Membrane</keyword>
<dbReference type="Proteomes" id="UP000248917">
    <property type="component" value="Unassembled WGS sequence"/>
</dbReference>
<gene>
    <name evidence="2" type="ORF">CLV31_11874</name>
</gene>
<keyword evidence="3" id="KW-1185">Reference proteome</keyword>
<sequence>MLIFNTLKINFSQLLTFWSGRGYTKEVKFFSMNKPFYSLGLGTLALLTFSWLFLSTSSLLAQDSTHSEEYFAMLRKEVGRIIIRHPGENDNMKFIAYSFLIVFGDSITIKYSEQTPQSILQKNETVNPVPKLKKFMEEKGISFDSEVTVLYTILHIWDDKKERENNLAMVFENMYDQGLDFLSSSEVRVEIPIVTRLSPVIN</sequence>
<reference evidence="2 3" key="1">
    <citation type="submission" date="2018-06" db="EMBL/GenBank/DDBJ databases">
        <title>Genomic Encyclopedia of Archaeal and Bacterial Type Strains, Phase II (KMG-II): from individual species to whole genera.</title>
        <authorList>
            <person name="Goeker M."/>
        </authorList>
    </citation>
    <scope>NUCLEOTIDE SEQUENCE [LARGE SCALE GENOMIC DNA]</scope>
    <source>
        <strain evidence="2 3">T4</strain>
    </source>
</reference>
<evidence type="ECO:0000313" key="2">
    <source>
        <dbReference type="EMBL" id="PZV78098.1"/>
    </source>
</evidence>
<keyword evidence="1" id="KW-0812">Transmembrane</keyword>